<keyword evidence="3" id="KW-1185">Reference proteome</keyword>
<evidence type="ECO:0000313" key="2">
    <source>
        <dbReference type="EMBL" id="GAX13547.1"/>
    </source>
</evidence>
<dbReference type="OrthoDB" id="247013at2759"/>
<sequence>MGGDGGVIASNRRYMRGAGTAEHKEHRDEALEREEMARTMQVCAASSQPLQFSRNTIVTCPYGNLYHKEAAVEALLRRKQEDAVLGDHIRGLKDLHEVRFHIMTSTDGAILPTCPITGRELNGNIPAVALIPGRPGQCNVVSERGMQEMGDDFVIEYGPVEDKIRLAPPLDILAEIKAKLEEKRAKKSKKKRKEQSHEADRLSKKSATNVTAVARDKVNDAFRENTVFSSLFSRDGVAVSDKDKKDNLFAR</sequence>
<evidence type="ECO:0008006" key="4">
    <source>
        <dbReference type="Google" id="ProtNLM"/>
    </source>
</evidence>
<evidence type="ECO:0000256" key="1">
    <source>
        <dbReference type="SAM" id="MobiDB-lite"/>
    </source>
</evidence>
<reference evidence="2 3" key="1">
    <citation type="journal article" date="2015" name="Plant Cell">
        <title>Oil accumulation by the oleaginous diatom Fistulifera solaris as revealed by the genome and transcriptome.</title>
        <authorList>
            <person name="Tanaka T."/>
            <person name="Maeda Y."/>
            <person name="Veluchamy A."/>
            <person name="Tanaka M."/>
            <person name="Abida H."/>
            <person name="Marechal E."/>
            <person name="Bowler C."/>
            <person name="Muto M."/>
            <person name="Sunaga Y."/>
            <person name="Tanaka M."/>
            <person name="Yoshino T."/>
            <person name="Taniguchi T."/>
            <person name="Fukuda Y."/>
            <person name="Nemoto M."/>
            <person name="Matsumoto M."/>
            <person name="Wong P.S."/>
            <person name="Aburatani S."/>
            <person name="Fujibuchi W."/>
        </authorList>
    </citation>
    <scope>NUCLEOTIDE SEQUENCE [LARGE SCALE GENOMIC DNA]</scope>
    <source>
        <strain evidence="2 3">JPCC DA0580</strain>
    </source>
</reference>
<protein>
    <recommendedName>
        <fullName evidence="4">Replication termination factor 2</fullName>
    </recommendedName>
</protein>
<dbReference type="Proteomes" id="UP000198406">
    <property type="component" value="Unassembled WGS sequence"/>
</dbReference>
<dbReference type="PANTHER" id="PTHR12775">
    <property type="entry name" value="PROTEIN C20ORF43 HOMOLOG"/>
    <property type="match status" value="1"/>
</dbReference>
<dbReference type="EMBL" id="BDSP01000069">
    <property type="protein sequence ID" value="GAX13547.1"/>
    <property type="molecule type" value="Genomic_DNA"/>
</dbReference>
<proteinExistence type="predicted"/>
<feature type="region of interest" description="Disordered" evidence="1">
    <location>
        <begin position="184"/>
        <end position="214"/>
    </location>
</feature>
<gene>
    <name evidence="2" type="ORF">FisN_27Lh045</name>
</gene>
<dbReference type="AlphaFoldDB" id="A0A1Z5JHQ9"/>
<name>A0A1Z5JHQ9_FISSO</name>
<evidence type="ECO:0000313" key="3">
    <source>
        <dbReference type="Proteomes" id="UP000198406"/>
    </source>
</evidence>
<dbReference type="GO" id="GO:0006274">
    <property type="term" value="P:DNA replication termination"/>
    <property type="evidence" value="ECO:0007669"/>
    <property type="project" value="TreeGrafter"/>
</dbReference>
<feature type="compositionally biased region" description="Basic residues" evidence="1">
    <location>
        <begin position="185"/>
        <end position="194"/>
    </location>
</feature>
<comment type="caution">
    <text evidence="2">The sequence shown here is derived from an EMBL/GenBank/DDBJ whole genome shotgun (WGS) entry which is preliminary data.</text>
</comment>
<accession>A0A1Z5JHQ9</accession>
<dbReference type="GO" id="GO:0005634">
    <property type="term" value="C:nucleus"/>
    <property type="evidence" value="ECO:0007669"/>
    <property type="project" value="TreeGrafter"/>
</dbReference>
<organism evidence="2 3">
    <name type="scientific">Fistulifera solaris</name>
    <name type="common">Oleaginous diatom</name>
    <dbReference type="NCBI Taxonomy" id="1519565"/>
    <lineage>
        <taxon>Eukaryota</taxon>
        <taxon>Sar</taxon>
        <taxon>Stramenopiles</taxon>
        <taxon>Ochrophyta</taxon>
        <taxon>Bacillariophyta</taxon>
        <taxon>Bacillariophyceae</taxon>
        <taxon>Bacillariophycidae</taxon>
        <taxon>Naviculales</taxon>
        <taxon>Naviculaceae</taxon>
        <taxon>Fistulifera</taxon>
    </lineage>
</organism>
<dbReference type="Pfam" id="PF04641">
    <property type="entry name" value="Rtf2"/>
    <property type="match status" value="1"/>
</dbReference>
<dbReference type="PANTHER" id="PTHR12775:SF0">
    <property type="entry name" value="REPLICATION TERMINATION FACTOR 2"/>
    <property type="match status" value="1"/>
</dbReference>
<dbReference type="InterPro" id="IPR006735">
    <property type="entry name" value="Rtf2"/>
</dbReference>
<dbReference type="InParanoid" id="A0A1Z5JHQ9"/>